<name>A0ABD1M5E5_9FABA</name>
<dbReference type="Proteomes" id="UP001603857">
    <property type="component" value="Unassembled WGS sequence"/>
</dbReference>
<protein>
    <submittedName>
        <fullName evidence="1">Uncharacterized protein</fullName>
    </submittedName>
</protein>
<dbReference type="EMBL" id="JBGMDY010000006">
    <property type="protein sequence ID" value="KAL2331013.1"/>
    <property type="molecule type" value="Genomic_DNA"/>
</dbReference>
<sequence length="236" mass="27300">MMPRDDVFARLTTIFIFVIVVLAASKAYNYFHLRRCRSSRIKAVVQANHNAQSAQPDPNSFKRDLCSYKCTLKCMLSKFYDRKKYDQCVDACLAKCPRNEIANDCITSCARGLTKSIDDKIARKEKDEQQYKRQAIKAMKQCEIPTIRGYMVIKGVKTGEKRNQNRILLAEENSQEDLGRNQEGVLPYQFFNPGDDLLEEEHQEKGREHSDTDVTPGIHLGFSCKLWNYVVKCYYD</sequence>
<comment type="caution">
    <text evidence="1">The sequence shown here is derived from an EMBL/GenBank/DDBJ whole genome shotgun (WGS) entry which is preliminary data.</text>
</comment>
<accession>A0ABD1M5E5</accession>
<keyword evidence="2" id="KW-1185">Reference proteome</keyword>
<dbReference type="AlphaFoldDB" id="A0ABD1M5E5"/>
<proteinExistence type="predicted"/>
<reference evidence="1 2" key="1">
    <citation type="submission" date="2024-08" db="EMBL/GenBank/DDBJ databases">
        <title>Insights into the chromosomal genome structure of Flemingia macrophylla.</title>
        <authorList>
            <person name="Ding Y."/>
            <person name="Zhao Y."/>
            <person name="Bi W."/>
            <person name="Wu M."/>
            <person name="Zhao G."/>
            <person name="Gong Y."/>
            <person name="Li W."/>
            <person name="Zhang P."/>
        </authorList>
    </citation>
    <scope>NUCLEOTIDE SEQUENCE [LARGE SCALE GENOMIC DNA]</scope>
    <source>
        <strain evidence="1">DYQJB</strain>
        <tissue evidence="1">Leaf</tissue>
    </source>
</reference>
<gene>
    <name evidence="1" type="ORF">Fmac_018594</name>
</gene>
<evidence type="ECO:0000313" key="2">
    <source>
        <dbReference type="Proteomes" id="UP001603857"/>
    </source>
</evidence>
<evidence type="ECO:0000313" key="1">
    <source>
        <dbReference type="EMBL" id="KAL2331013.1"/>
    </source>
</evidence>
<organism evidence="1 2">
    <name type="scientific">Flemingia macrophylla</name>
    <dbReference type="NCBI Taxonomy" id="520843"/>
    <lineage>
        <taxon>Eukaryota</taxon>
        <taxon>Viridiplantae</taxon>
        <taxon>Streptophyta</taxon>
        <taxon>Embryophyta</taxon>
        <taxon>Tracheophyta</taxon>
        <taxon>Spermatophyta</taxon>
        <taxon>Magnoliopsida</taxon>
        <taxon>eudicotyledons</taxon>
        <taxon>Gunneridae</taxon>
        <taxon>Pentapetalae</taxon>
        <taxon>rosids</taxon>
        <taxon>fabids</taxon>
        <taxon>Fabales</taxon>
        <taxon>Fabaceae</taxon>
        <taxon>Papilionoideae</taxon>
        <taxon>50 kb inversion clade</taxon>
        <taxon>NPAAA clade</taxon>
        <taxon>indigoferoid/millettioid clade</taxon>
        <taxon>Phaseoleae</taxon>
        <taxon>Flemingia</taxon>
    </lineage>
</organism>